<evidence type="ECO:0000313" key="11">
    <source>
        <dbReference type="EMBL" id="KAG6735247.1"/>
    </source>
</evidence>
<dbReference type="PANTHER" id="PTHR31851">
    <property type="entry name" value="FE(2+)/MN(2+) TRANSPORTER PCL1"/>
    <property type="match status" value="1"/>
</dbReference>
<dbReference type="InterPro" id="IPR008217">
    <property type="entry name" value="Ccc1_fam"/>
</dbReference>
<evidence type="ECO:0000256" key="5">
    <source>
        <dbReference type="ARBA" id="ARBA00022692"/>
    </source>
</evidence>
<keyword evidence="4" id="KW-0926">Vacuole</keyword>
<dbReference type="GO" id="GO:0005774">
    <property type="term" value="C:vacuolar membrane"/>
    <property type="evidence" value="ECO:0007669"/>
    <property type="project" value="UniProtKB-SubCell"/>
</dbReference>
<comment type="subcellular location">
    <subcellularLocation>
        <location evidence="1">Vacuole membrane</location>
        <topology evidence="1">Multi-pass membrane protein</topology>
    </subcellularLocation>
</comment>
<evidence type="ECO:0000256" key="9">
    <source>
        <dbReference type="SAM" id="MobiDB-lite"/>
    </source>
</evidence>
<keyword evidence="3" id="KW-0408">Iron</keyword>
<sequence>MASHQISETCAEHKISVADEDAQKVQRLRRAQWLRAAILGANDGLLSITSLMLGVGAAKEDSRSMVLSGLAGALAGACSMAVGEFVSVSTQRDIERETVRDFSSKNDGKDSPGIGLDVTATLASMNGEAKLDDSPGNMQFAKLISEPTQRRSPSMIHEPKLPPGMSPAMKIIQEDAKKSAEIMLEDDREEVLTNPYKASIASGLSFLIGSCVPLLSAMHVAQNVVSTVMIPVVASVALAFFGGLGAYLGGPPVRISAEEKPELFSPLPVLTRLDRLDRLLQFLEEKHSSSGRGRHAAKSVVRTVEAEGQCKALTSALEEVQHKGTLMWMQETLENQALQLSLEVDVENTSRSSSSTIQGPEKIGHDEVSTVLSKEDEQMIIANKEKQNNSLIDQVRVPFLE</sequence>
<feature type="region of interest" description="Disordered" evidence="9">
    <location>
        <begin position="147"/>
        <end position="167"/>
    </location>
</feature>
<keyword evidence="3" id="KW-0813">Transport</keyword>
<organism evidence="11 12">
    <name type="scientific">Populus tomentosa</name>
    <name type="common">Chinese white poplar</name>
    <dbReference type="NCBI Taxonomy" id="118781"/>
    <lineage>
        <taxon>Eukaryota</taxon>
        <taxon>Viridiplantae</taxon>
        <taxon>Streptophyta</taxon>
        <taxon>Embryophyta</taxon>
        <taxon>Tracheophyta</taxon>
        <taxon>Spermatophyta</taxon>
        <taxon>Magnoliopsida</taxon>
        <taxon>eudicotyledons</taxon>
        <taxon>Gunneridae</taxon>
        <taxon>Pentapetalae</taxon>
        <taxon>rosids</taxon>
        <taxon>fabids</taxon>
        <taxon>Malpighiales</taxon>
        <taxon>Salicaceae</taxon>
        <taxon>Saliceae</taxon>
        <taxon>Populus</taxon>
    </lineage>
</organism>
<feature type="transmembrane region" description="Helical" evidence="10">
    <location>
        <begin position="33"/>
        <end position="53"/>
    </location>
</feature>
<evidence type="ECO:0000256" key="1">
    <source>
        <dbReference type="ARBA" id="ARBA00004128"/>
    </source>
</evidence>
<gene>
    <name evidence="11" type="ORF">POTOM_062210</name>
</gene>
<dbReference type="EMBL" id="JAAWWB010002366">
    <property type="protein sequence ID" value="KAG6735247.1"/>
    <property type="molecule type" value="Genomic_DNA"/>
</dbReference>
<proteinExistence type="inferred from homology"/>
<dbReference type="GO" id="GO:0005384">
    <property type="term" value="F:manganese ion transmembrane transporter activity"/>
    <property type="evidence" value="ECO:0007669"/>
    <property type="project" value="InterPro"/>
</dbReference>
<name>A0A8X8BZ99_POPTO</name>
<evidence type="ECO:0000256" key="8">
    <source>
        <dbReference type="ARBA" id="ARBA00044464"/>
    </source>
</evidence>
<evidence type="ECO:0000256" key="3">
    <source>
        <dbReference type="ARBA" id="ARBA00022496"/>
    </source>
</evidence>
<evidence type="ECO:0000256" key="10">
    <source>
        <dbReference type="SAM" id="Phobius"/>
    </source>
</evidence>
<comment type="similarity">
    <text evidence="2">Belongs to the CCC1 family.</text>
</comment>
<keyword evidence="5 10" id="KW-0812">Transmembrane</keyword>
<evidence type="ECO:0000256" key="2">
    <source>
        <dbReference type="ARBA" id="ARBA00007049"/>
    </source>
</evidence>
<dbReference type="GO" id="GO:0006826">
    <property type="term" value="P:iron ion transport"/>
    <property type="evidence" value="ECO:0007669"/>
    <property type="project" value="UniProtKB-KW"/>
</dbReference>
<keyword evidence="6 10" id="KW-1133">Transmembrane helix</keyword>
<keyword evidence="7 10" id="KW-0472">Membrane</keyword>
<evidence type="ECO:0000256" key="6">
    <source>
        <dbReference type="ARBA" id="ARBA00022989"/>
    </source>
</evidence>
<dbReference type="Pfam" id="PF01988">
    <property type="entry name" value="VIT1"/>
    <property type="match status" value="1"/>
</dbReference>
<feature type="transmembrane region" description="Helical" evidence="10">
    <location>
        <begin position="228"/>
        <end position="250"/>
    </location>
</feature>
<reference evidence="11" key="1">
    <citation type="journal article" date="2020" name="bioRxiv">
        <title>Hybrid origin of Populus tomentosa Carr. identified through genome sequencing and phylogenomic analysis.</title>
        <authorList>
            <person name="An X."/>
            <person name="Gao K."/>
            <person name="Chen Z."/>
            <person name="Li J."/>
            <person name="Yang X."/>
            <person name="Yang X."/>
            <person name="Zhou J."/>
            <person name="Guo T."/>
            <person name="Zhao T."/>
            <person name="Huang S."/>
            <person name="Miao D."/>
            <person name="Khan W.U."/>
            <person name="Rao P."/>
            <person name="Ye M."/>
            <person name="Lei B."/>
            <person name="Liao W."/>
            <person name="Wang J."/>
            <person name="Ji L."/>
            <person name="Li Y."/>
            <person name="Guo B."/>
            <person name="Mustafa N.S."/>
            <person name="Li S."/>
            <person name="Yun Q."/>
            <person name="Keller S.R."/>
            <person name="Mao J."/>
            <person name="Zhang R."/>
            <person name="Strauss S.H."/>
        </authorList>
    </citation>
    <scope>NUCLEOTIDE SEQUENCE</scope>
    <source>
        <strain evidence="11">GM15</strain>
        <tissue evidence="11">Leaf</tissue>
    </source>
</reference>
<accession>A0A8X8BZ99</accession>
<dbReference type="AlphaFoldDB" id="A0A8X8BZ99"/>
<evidence type="ECO:0000313" key="12">
    <source>
        <dbReference type="Proteomes" id="UP000886885"/>
    </source>
</evidence>
<keyword evidence="3" id="KW-0406">Ion transport</keyword>
<comment type="caution">
    <text evidence="11">The sequence shown here is derived from an EMBL/GenBank/DDBJ whole genome shotgun (WGS) entry which is preliminary data.</text>
</comment>
<dbReference type="GO" id="GO:0030026">
    <property type="term" value="P:intracellular manganese ion homeostasis"/>
    <property type="evidence" value="ECO:0007669"/>
    <property type="project" value="InterPro"/>
</dbReference>
<dbReference type="Proteomes" id="UP000886885">
    <property type="component" value="Unassembled WGS sequence"/>
</dbReference>
<feature type="transmembrane region" description="Helical" evidence="10">
    <location>
        <begin position="65"/>
        <end position="86"/>
    </location>
</feature>
<dbReference type="OrthoDB" id="73465at2759"/>
<keyword evidence="12" id="KW-1185">Reference proteome</keyword>
<protein>
    <submittedName>
        <fullName evidence="11">Uncharacterized protein</fullName>
    </submittedName>
</protein>
<keyword evidence="3" id="KW-0410">Iron transport</keyword>
<evidence type="ECO:0000256" key="4">
    <source>
        <dbReference type="ARBA" id="ARBA00022554"/>
    </source>
</evidence>
<comment type="catalytic activity">
    <reaction evidence="8">
        <text>Fe(2+)(in) = Fe(2+)(out)</text>
        <dbReference type="Rhea" id="RHEA:28486"/>
        <dbReference type="ChEBI" id="CHEBI:29033"/>
    </reaction>
    <physiologicalReaction direction="left-to-right" evidence="8">
        <dbReference type="Rhea" id="RHEA:28487"/>
    </physiologicalReaction>
</comment>
<evidence type="ECO:0000256" key="7">
    <source>
        <dbReference type="ARBA" id="ARBA00023136"/>
    </source>
</evidence>